<dbReference type="InterPro" id="IPR003888">
    <property type="entry name" value="FYrich_N"/>
</dbReference>
<keyword evidence="6" id="KW-0479">Metal-binding</keyword>
<feature type="compositionally biased region" description="Basic residues" evidence="15">
    <location>
        <begin position="857"/>
        <end position="875"/>
    </location>
</feature>
<feature type="region of interest" description="Disordered" evidence="15">
    <location>
        <begin position="1156"/>
        <end position="1257"/>
    </location>
</feature>
<keyword evidence="12" id="KW-0804">Transcription</keyword>
<evidence type="ECO:0000256" key="5">
    <source>
        <dbReference type="ARBA" id="ARBA00022691"/>
    </source>
</evidence>
<keyword evidence="4" id="KW-0808">Transferase</keyword>
<dbReference type="PANTHER" id="PTHR45888:SF6">
    <property type="entry name" value="HL01030P-RELATED"/>
    <property type="match status" value="1"/>
</dbReference>
<feature type="compositionally biased region" description="Basic residues" evidence="15">
    <location>
        <begin position="673"/>
        <end position="683"/>
    </location>
</feature>
<dbReference type="PROSITE" id="PS51542">
    <property type="entry name" value="FYRN"/>
    <property type="match status" value="1"/>
</dbReference>
<dbReference type="CDD" id="cd15666">
    <property type="entry name" value="ePHD2_KMT2C_like"/>
    <property type="match status" value="1"/>
</dbReference>
<feature type="compositionally biased region" description="Low complexity" evidence="15">
    <location>
        <begin position="189"/>
        <end position="201"/>
    </location>
</feature>
<dbReference type="InterPro" id="IPR046341">
    <property type="entry name" value="SET_dom_sf"/>
</dbReference>
<dbReference type="InterPro" id="IPR034732">
    <property type="entry name" value="EPHD"/>
</dbReference>
<evidence type="ECO:0000313" key="17">
    <source>
        <dbReference type="EMBL" id="KAK2562066.1"/>
    </source>
</evidence>
<evidence type="ECO:0000256" key="14">
    <source>
        <dbReference type="SAM" id="Coils"/>
    </source>
</evidence>
<reference evidence="17" key="2">
    <citation type="journal article" date="2023" name="Science">
        <title>Genomic signatures of disease resistance in endangered staghorn corals.</title>
        <authorList>
            <person name="Vollmer S.V."/>
            <person name="Selwyn J.D."/>
            <person name="Despard B.A."/>
            <person name="Roesel C.L."/>
        </authorList>
    </citation>
    <scope>NUCLEOTIDE SEQUENCE</scope>
    <source>
        <strain evidence="17">K2</strain>
    </source>
</reference>
<evidence type="ECO:0000256" key="3">
    <source>
        <dbReference type="ARBA" id="ARBA00022603"/>
    </source>
</evidence>
<dbReference type="SUPFAM" id="SSF82199">
    <property type="entry name" value="SET domain"/>
    <property type="match status" value="1"/>
</dbReference>
<feature type="compositionally biased region" description="Polar residues" evidence="15">
    <location>
        <begin position="1652"/>
        <end position="1693"/>
    </location>
</feature>
<keyword evidence="8" id="KW-0863">Zinc-finger</keyword>
<comment type="caution">
    <text evidence="17">The sequence shown here is derived from an EMBL/GenBank/DDBJ whole genome shotgun (WGS) entry which is preliminary data.</text>
</comment>
<feature type="region of interest" description="Disordered" evidence="15">
    <location>
        <begin position="1853"/>
        <end position="1872"/>
    </location>
</feature>
<evidence type="ECO:0000256" key="15">
    <source>
        <dbReference type="SAM" id="MobiDB-lite"/>
    </source>
</evidence>
<feature type="compositionally biased region" description="Polar residues" evidence="15">
    <location>
        <begin position="243"/>
        <end position="288"/>
    </location>
</feature>
<feature type="compositionally biased region" description="Pro residues" evidence="15">
    <location>
        <begin position="1556"/>
        <end position="1567"/>
    </location>
</feature>
<dbReference type="PROSITE" id="PS51543">
    <property type="entry name" value="FYRC"/>
    <property type="match status" value="1"/>
</dbReference>
<feature type="region of interest" description="Disordered" evidence="15">
    <location>
        <begin position="232"/>
        <end position="288"/>
    </location>
</feature>
<feature type="compositionally biased region" description="Basic and acidic residues" evidence="15">
    <location>
        <begin position="1225"/>
        <end position="1237"/>
    </location>
</feature>
<dbReference type="GO" id="GO:0008270">
    <property type="term" value="F:zinc ion binding"/>
    <property type="evidence" value="ECO:0007669"/>
    <property type="project" value="UniProtKB-KW"/>
</dbReference>
<dbReference type="Proteomes" id="UP001249851">
    <property type="component" value="Unassembled WGS sequence"/>
</dbReference>
<keyword evidence="7" id="KW-0677">Repeat</keyword>
<feature type="compositionally biased region" description="Polar residues" evidence="15">
    <location>
        <begin position="1238"/>
        <end position="1248"/>
    </location>
</feature>
<dbReference type="GO" id="GO:0045944">
    <property type="term" value="P:positive regulation of transcription by RNA polymerase II"/>
    <property type="evidence" value="ECO:0007669"/>
    <property type="project" value="TreeGrafter"/>
</dbReference>
<feature type="compositionally biased region" description="Low complexity" evidence="15">
    <location>
        <begin position="938"/>
        <end position="951"/>
    </location>
</feature>
<dbReference type="GO" id="GO:0032259">
    <property type="term" value="P:methylation"/>
    <property type="evidence" value="ECO:0007669"/>
    <property type="project" value="UniProtKB-KW"/>
</dbReference>
<organism evidence="17 18">
    <name type="scientific">Acropora cervicornis</name>
    <name type="common">Staghorn coral</name>
    <dbReference type="NCBI Taxonomy" id="6130"/>
    <lineage>
        <taxon>Eukaryota</taxon>
        <taxon>Metazoa</taxon>
        <taxon>Cnidaria</taxon>
        <taxon>Anthozoa</taxon>
        <taxon>Hexacorallia</taxon>
        <taxon>Scleractinia</taxon>
        <taxon>Astrocoeniina</taxon>
        <taxon>Acroporidae</taxon>
        <taxon>Acropora</taxon>
    </lineage>
</organism>
<dbReference type="GO" id="GO:0044666">
    <property type="term" value="C:MLL3/4 complex"/>
    <property type="evidence" value="ECO:0007669"/>
    <property type="project" value="TreeGrafter"/>
</dbReference>
<evidence type="ECO:0000313" key="18">
    <source>
        <dbReference type="Proteomes" id="UP001249851"/>
    </source>
</evidence>
<feature type="compositionally biased region" description="Basic and acidic residues" evidence="15">
    <location>
        <begin position="1396"/>
        <end position="1432"/>
    </location>
</feature>
<keyword evidence="14" id="KW-0175">Coiled coil</keyword>
<dbReference type="SMART" id="SM00542">
    <property type="entry name" value="FYRC"/>
    <property type="match status" value="1"/>
</dbReference>
<evidence type="ECO:0000256" key="6">
    <source>
        <dbReference type="ARBA" id="ARBA00022723"/>
    </source>
</evidence>
<dbReference type="GO" id="GO:0003713">
    <property type="term" value="F:transcription coactivator activity"/>
    <property type="evidence" value="ECO:0007669"/>
    <property type="project" value="TreeGrafter"/>
</dbReference>
<evidence type="ECO:0000256" key="12">
    <source>
        <dbReference type="ARBA" id="ARBA00023163"/>
    </source>
</evidence>
<gene>
    <name evidence="17" type="ORF">P5673_014808</name>
</gene>
<accession>A0AAD9V5K5</accession>
<name>A0AAD9V5K5_ACRCE</name>
<evidence type="ECO:0000256" key="11">
    <source>
        <dbReference type="ARBA" id="ARBA00023015"/>
    </source>
</evidence>
<feature type="coiled-coil region" evidence="14">
    <location>
        <begin position="1039"/>
        <end position="1066"/>
    </location>
</feature>
<evidence type="ECO:0000256" key="4">
    <source>
        <dbReference type="ARBA" id="ARBA00022679"/>
    </source>
</evidence>
<feature type="compositionally biased region" description="Low complexity" evidence="15">
    <location>
        <begin position="903"/>
        <end position="913"/>
    </location>
</feature>
<keyword evidence="13" id="KW-0539">Nucleus</keyword>
<feature type="compositionally biased region" description="Low complexity" evidence="15">
    <location>
        <begin position="1172"/>
        <end position="1184"/>
    </location>
</feature>
<evidence type="ECO:0000256" key="7">
    <source>
        <dbReference type="ARBA" id="ARBA00022737"/>
    </source>
</evidence>
<feature type="region of interest" description="Disordered" evidence="15">
    <location>
        <begin position="189"/>
        <end position="208"/>
    </location>
</feature>
<evidence type="ECO:0000256" key="10">
    <source>
        <dbReference type="ARBA" id="ARBA00022853"/>
    </source>
</evidence>
<evidence type="ECO:0000256" key="2">
    <source>
        <dbReference type="ARBA" id="ARBA00022553"/>
    </source>
</evidence>
<dbReference type="Gene3D" id="3.30.40.10">
    <property type="entry name" value="Zinc/RING finger domain, C3HC4 (zinc finger)"/>
    <property type="match status" value="1"/>
</dbReference>
<keyword evidence="18" id="KW-1185">Reference proteome</keyword>
<feature type="region of interest" description="Disordered" evidence="15">
    <location>
        <begin position="1551"/>
        <end position="1582"/>
    </location>
</feature>
<feature type="region of interest" description="Disordered" evidence="15">
    <location>
        <begin position="746"/>
        <end position="816"/>
    </location>
</feature>
<dbReference type="FunFam" id="3.30.40.10:FF:000002">
    <property type="entry name" value="Histone-lysine N-methyltransferase"/>
    <property type="match status" value="1"/>
</dbReference>
<comment type="subcellular location">
    <subcellularLocation>
        <location evidence="1">Nucleus</location>
    </subcellularLocation>
</comment>
<evidence type="ECO:0000259" key="16">
    <source>
        <dbReference type="PROSITE" id="PS51805"/>
    </source>
</evidence>
<dbReference type="Pfam" id="PF05965">
    <property type="entry name" value="FYRC"/>
    <property type="match status" value="1"/>
</dbReference>
<feature type="compositionally biased region" description="Basic and acidic residues" evidence="15">
    <location>
        <begin position="919"/>
        <end position="928"/>
    </location>
</feature>
<feature type="compositionally biased region" description="Polar residues" evidence="15">
    <location>
        <begin position="880"/>
        <end position="902"/>
    </location>
</feature>
<sequence>MNTKDLPEIDTEEEHQERLRFLYRQRQAQKQQQMHAQLMQQVWIQQQLANGGGQGVMPPPMMPGDPSSSQLMQQIASQQLRPQMSELTQQQLVAEHQRRMQQRQDLGQQTVKYNKVLQEFQQQQGISGGVGTHTTGPFVEVPQQRFALRQPTPMVQPGLKPIMPYGLDGNFAGQQQLYNIQLQQQMLMMQQKSEQSQQNNPQPSPALSSDLTIVWSAASGNVENEMKNKAISPAQSDVARESQCASNMSVEELSQQNKQPEIESRTQQSSIKVESSNESLTGKPSCVSSDAENLKVKCDETVENAIGGPISGVAEGKELNSLEDTSSSMAIDARGKVCDVGHVETTDKRDSIPKESISQAEENAVGCLTEKKEIELLKTSRESSSSGQDAGCKEGAASDTFCAKDAKGSDTLALKIKKEGIASNLREESQQLCSGNVQDVCKAEECTEISQVAVQSPQTIGQGQSGQQSLHFRQDSNILSKQEPYLEMSQAQVHHAPNQIPQAASQPQQFLLQQQLLGLQQQFVQMEQQRQVLVQQYQQLQQQLQQGGGQDPLLTSQIMTVQSSGQVLQQQMVQVHQQIQLLQQQFALQQQQQQQPQAQQWPHGIQNQQMAVQPGGFPLRPGLVGMQPPMPAAVAPADKEDKPKQRKSRTRSKDTPPLGQHNQGLEWQTPKGRQTKPRQRKNKKTEANADPEIEIQQQMYKQQIYRQMEQRHRLLQQKQGVFVEQGQQPIPQAPAQVNQHVTDNQSILGQPTPEVPLPVRTMSHTPELPQGPPSRPDSQISVPAGTPVPQVPLPSSAQMPPVYPQGSDQGSFSQRFPTPEHYLQQFGQHAVQQRQPTVRYVAEANNPFSDKFQDLHKKGRGRGGAKKKSGARKPGRPLSTKATEATTLDDSLQSPANSTVQESSSSWPDGSSSPAGKATPEEAPKLEEVVSETLQEQNEAGNSSELGSSESNEGKGERNVACVQETITRSDLSSESKTEVGTFGYCNETSDDSAVKQPKLAVPGQESTIVSPAPVEQESKEQSGKELCNGTGLEALQKLEIMVADMANEEEACKELEKQTELERLQLPLDEDEFDPEMDKMYEGNFVDDTMFQQSSLSPTKAVNNRSQANSVVSLECHEESLISPLDVTEMKRDRPKFFAEALSNDSGLVERVCTEEGGQASAREQQHKEQASTATASVSASASCRTGNTDPVEPVQQMSNASHAESKVSSNDVLEEGTQNARQEANRMDVSEKQMSEELTSAQMSSKEQPETNGIKEPEVFAGPALDSTEANEKSVGNADAALIGPAVGCSLQSENDTSLSAQDIGNIPQAADVLGFGNSVHKEDSQSTPQQVVPNVARPVFENVIQTQEALNYHQPGQVQETTPGIALSSAQPVKPGKMVKQQNRSKNQVLPEAGKKKVPLKEEDPQKKQLAELKRQEYERKKREYEEQQKKKRALQVKLRHEKQLIREQRKRQRINMNTNNRNKQKTEIRNSAPSLKITSSSIIHKEAKPSAPLSLCEPKLLLTLALTHPYGSRPFNGQCLLKGNFGSAKVDGVVDYYSQFLISEEDLVSGQPPTPPSSLPPSPGVHQRKTDSSGKPMVNGDVAIAQRERVEPLALSKTHNHDSEFPSKRARYMSGLDSARANVSVPPSIPTPPLTDSTATANDRLIAKQSSDTRADTNGTESNSHSLSPSPETVQYIASSSPESDAVNRSHTPKFAALLHRDITDSPTFPLVAVKRERVEQLSENGVTGSCAESRSGVSETQLLQRNCKLEGYNLASVGNDSDDLDSIHVTLTLSPTSEQRVTDTVASVADLIGCSPPRHSDIIIEPTCKPVVSTGYSLAMTGLKGDKLSVSIAPVAHTSTDIYQKSPFPCSQLGPSSNEENASRTKPEGPYCRHCDVLIIGIGVKRKPEDEEMAENPPGLESDETETCSADYKIYRVNVEAGDCTGDIFCSDACLKQYFSHAGSDGMSLTQELKPDVNGVQPGVVGSLISEGQTSLGAGNATSVGEMGARGCFMADGLPPTSFRKIRSPSWKDEGQSDEAKNCKRQRRLRWKRWQLSEAARGDSKQKLELTSEEISELLEKHGALRPSFDQSHDKRLCTLCGETGDGDTNSSARLLNLDVDLWVHLNCALWSLEVYETLNGALMNVEAAVKRGITTNCVVCSKKGATVSCNQKIGLTKIGCPNNFHFTCAISRGCMFFKDKTMLCHEHKPASSSPLSDLVLSSYAVYRKVFVNRDEIQQIASMLRHNQETSDKPQTLRLGSLVVKSLGQLLPHQLQSFHTRDAVYPVGFKTVRFYWSMHSVNRRCKYHCTVEDAEGAPSFTIRVEDVEQKEPIVFRGKTPRDVWQQVLIPILNMRKEAGLINLFPHYITGEDLFGLSEQFVLRIIESMPGVDQMQGYNMRFGPSAIMELPLAVNPTGSARSEPLLRTHFRSARARALRSATSSAPVLSSAVTASVGNADESSSLYLKQFVYSKAAQYRKLKTEWKTNVFLGRSNIQGLGLFANKDMEGGSMVIEYIGSIIRNEVANRREQIYEKQVYI</sequence>
<keyword evidence="10" id="KW-0156">Chromatin regulator</keyword>
<feature type="region of interest" description="Disordered" evidence="15">
    <location>
        <begin position="611"/>
        <end position="694"/>
    </location>
</feature>
<evidence type="ECO:0000256" key="9">
    <source>
        <dbReference type="ARBA" id="ARBA00022833"/>
    </source>
</evidence>
<keyword evidence="3" id="KW-0489">Methyltransferase</keyword>
<feature type="region of interest" description="Disordered" evidence="15">
    <location>
        <begin position="849"/>
        <end position="1029"/>
    </location>
</feature>
<keyword evidence="2" id="KW-0597">Phosphoprotein</keyword>
<evidence type="ECO:0000256" key="8">
    <source>
        <dbReference type="ARBA" id="ARBA00022771"/>
    </source>
</evidence>
<dbReference type="EMBL" id="JARQWQ010000030">
    <property type="protein sequence ID" value="KAK2562066.1"/>
    <property type="molecule type" value="Genomic_DNA"/>
</dbReference>
<feature type="region of interest" description="Disordered" evidence="15">
    <location>
        <begin position="1623"/>
        <end position="1693"/>
    </location>
</feature>
<feature type="domain" description="PHD-type" evidence="16">
    <location>
        <begin position="2080"/>
        <end position="2194"/>
    </location>
</feature>
<dbReference type="InterPro" id="IPR003889">
    <property type="entry name" value="FYrich_C"/>
</dbReference>
<dbReference type="PANTHER" id="PTHR45888">
    <property type="entry name" value="HL01030P-RELATED"/>
    <property type="match status" value="1"/>
</dbReference>
<evidence type="ECO:0000256" key="1">
    <source>
        <dbReference type="ARBA" id="ARBA00004123"/>
    </source>
</evidence>
<dbReference type="GO" id="GO:0042800">
    <property type="term" value="F:histone H3K4 methyltransferase activity"/>
    <property type="evidence" value="ECO:0007669"/>
    <property type="project" value="TreeGrafter"/>
</dbReference>
<reference evidence="17" key="1">
    <citation type="journal article" date="2023" name="G3 (Bethesda)">
        <title>Whole genome assembly and annotation of the endangered Caribbean coral Acropora cervicornis.</title>
        <authorList>
            <person name="Selwyn J.D."/>
            <person name="Vollmer S.V."/>
        </authorList>
    </citation>
    <scope>NUCLEOTIDE SEQUENCE</scope>
    <source>
        <strain evidence="17">K2</strain>
    </source>
</reference>
<keyword evidence="9" id="KW-0862">Zinc</keyword>
<dbReference type="Gene3D" id="3.30.160.360">
    <property type="match status" value="1"/>
</dbReference>
<protein>
    <submittedName>
        <fullName evidence="17">Histone-lysine N-methyltransferase 2C</fullName>
    </submittedName>
</protein>
<feature type="compositionally biased region" description="Polar residues" evidence="15">
    <location>
        <begin position="806"/>
        <end position="816"/>
    </location>
</feature>
<proteinExistence type="predicted"/>
<keyword evidence="5" id="KW-0949">S-adenosyl-L-methionine</keyword>
<dbReference type="SMART" id="SM00541">
    <property type="entry name" value="FYRN"/>
    <property type="match status" value="1"/>
</dbReference>
<dbReference type="Gene3D" id="2.170.270.10">
    <property type="entry name" value="SET domain"/>
    <property type="match status" value="1"/>
</dbReference>
<evidence type="ECO:0000256" key="13">
    <source>
        <dbReference type="ARBA" id="ARBA00023242"/>
    </source>
</evidence>
<keyword evidence="11" id="KW-0805">Transcription regulation</keyword>
<dbReference type="InterPro" id="IPR013083">
    <property type="entry name" value="Znf_RING/FYVE/PHD"/>
</dbReference>
<dbReference type="PROSITE" id="PS51805">
    <property type="entry name" value="EPHD"/>
    <property type="match status" value="1"/>
</dbReference>
<feature type="compositionally biased region" description="Basic residues" evidence="15">
    <location>
        <begin position="1433"/>
        <end position="1442"/>
    </location>
</feature>
<feature type="region of interest" description="Disordered" evidence="15">
    <location>
        <begin position="1370"/>
        <end position="1442"/>
    </location>
</feature>
<dbReference type="Pfam" id="PF05964">
    <property type="entry name" value="FYRN"/>
    <property type="match status" value="1"/>
</dbReference>
<feature type="compositionally biased region" description="Polar residues" evidence="15">
    <location>
        <begin position="1197"/>
        <end position="1224"/>
    </location>
</feature>
<dbReference type="Pfam" id="PF13832">
    <property type="entry name" value="zf-HC5HC2H_2"/>
    <property type="match status" value="1"/>
</dbReference>